<evidence type="ECO:0000256" key="1">
    <source>
        <dbReference type="SAM" id="SignalP"/>
    </source>
</evidence>
<dbReference type="Proteomes" id="UP000245250">
    <property type="component" value="Chromosome"/>
</dbReference>
<dbReference type="EMBL" id="CP029255">
    <property type="protein sequence ID" value="AWK05767.1"/>
    <property type="molecule type" value="Genomic_DNA"/>
</dbReference>
<keyword evidence="1" id="KW-0732">Signal</keyword>
<proteinExistence type="predicted"/>
<name>A0A2S1YNU9_9FLAO</name>
<feature type="chain" id="PRO_5015398844" description="DUF2141 domain-containing protein" evidence="1">
    <location>
        <begin position="19"/>
        <end position="140"/>
    </location>
</feature>
<organism evidence="2 3">
    <name type="scientific">Flavobacterium crocinum</name>
    <dbReference type="NCBI Taxonomy" id="2183896"/>
    <lineage>
        <taxon>Bacteria</taxon>
        <taxon>Pseudomonadati</taxon>
        <taxon>Bacteroidota</taxon>
        <taxon>Flavobacteriia</taxon>
        <taxon>Flavobacteriales</taxon>
        <taxon>Flavobacteriaceae</taxon>
        <taxon>Flavobacterium</taxon>
    </lineage>
</organism>
<keyword evidence="3" id="KW-1185">Reference proteome</keyword>
<reference evidence="2 3" key="1">
    <citation type="submission" date="2018-05" db="EMBL/GenBank/DDBJ databases">
        <title>Genome sequencing of Flavobacterium sp. HYN0056.</title>
        <authorList>
            <person name="Yi H."/>
            <person name="Baek C."/>
        </authorList>
    </citation>
    <scope>NUCLEOTIDE SEQUENCE [LARGE SCALE GENOMIC DNA]</scope>
    <source>
        <strain evidence="2 3">HYN0056</strain>
    </source>
</reference>
<evidence type="ECO:0008006" key="4">
    <source>
        <dbReference type="Google" id="ProtNLM"/>
    </source>
</evidence>
<protein>
    <recommendedName>
        <fullName evidence="4">DUF2141 domain-containing protein</fullName>
    </recommendedName>
</protein>
<dbReference type="AlphaFoldDB" id="A0A2S1YNU9"/>
<sequence>MIKFFVSVFLFSSSLALAQNSNLTVSVSNLKDNTGVLVAELYNSKETFLKKTYKTGSSSIKSNAALVHFAGIPNGEYTVLVYQDKNSNGKLDKYFIGMPKEPVACSNNAKGFMGPPKYEDAKFNVAAPETKIYIKMSTAH</sequence>
<evidence type="ECO:0000313" key="2">
    <source>
        <dbReference type="EMBL" id="AWK05767.1"/>
    </source>
</evidence>
<dbReference type="KEGG" id="fcr:HYN56_16610"/>
<dbReference type="InterPro" id="IPR018673">
    <property type="entry name" value="DUF2141"/>
</dbReference>
<dbReference type="OrthoDB" id="9788332at2"/>
<accession>A0A2S1YNU9</accession>
<gene>
    <name evidence="2" type="ORF">HYN56_16610</name>
</gene>
<dbReference type="RefSeq" id="WP_109193202.1">
    <property type="nucleotide sequence ID" value="NZ_CP029255.1"/>
</dbReference>
<evidence type="ECO:0000313" key="3">
    <source>
        <dbReference type="Proteomes" id="UP000245250"/>
    </source>
</evidence>
<dbReference type="Pfam" id="PF09912">
    <property type="entry name" value="DUF2141"/>
    <property type="match status" value="1"/>
</dbReference>
<feature type="signal peptide" evidence="1">
    <location>
        <begin position="1"/>
        <end position="18"/>
    </location>
</feature>